<dbReference type="InterPro" id="IPR027500">
    <property type="entry name" value="Ribosomal_eS1_euk"/>
</dbReference>
<gene>
    <name evidence="8" type="primary">RPS3A_32</name>
    <name evidence="6" type="synonym">RPS3A</name>
    <name evidence="8" type="ORF">P7K49_026022</name>
</gene>
<keyword evidence="2 6" id="KW-0963">Cytoplasm</keyword>
<dbReference type="PANTHER" id="PTHR11830">
    <property type="entry name" value="40S RIBOSOMAL PROTEIN S3A"/>
    <property type="match status" value="1"/>
</dbReference>
<evidence type="ECO:0000256" key="4">
    <source>
        <dbReference type="ARBA" id="ARBA00023274"/>
    </source>
</evidence>
<keyword evidence="6" id="KW-0539">Nucleus</keyword>
<evidence type="ECO:0000256" key="3">
    <source>
        <dbReference type="ARBA" id="ARBA00022980"/>
    </source>
</evidence>
<protein>
    <recommendedName>
        <fullName evidence="6">Small ribosomal subunit protein eS1</fullName>
    </recommendedName>
</protein>
<keyword evidence="6" id="KW-0221">Differentiation</keyword>
<accession>A0ABQ9UIV6</accession>
<dbReference type="InterPro" id="IPR001593">
    <property type="entry name" value="Ribosomal_eS1"/>
</dbReference>
<reference evidence="8 9" key="1">
    <citation type="submission" date="2023-05" db="EMBL/GenBank/DDBJ databases">
        <title>B98-5 Cell Line De Novo Hybrid Assembly: An Optical Mapping Approach.</title>
        <authorList>
            <person name="Kananen K."/>
            <person name="Auerbach J.A."/>
            <person name="Kautto E."/>
            <person name="Blachly J.S."/>
        </authorList>
    </citation>
    <scope>NUCLEOTIDE SEQUENCE [LARGE SCALE GENOMIC DNA]</scope>
    <source>
        <strain evidence="8">B95-8</strain>
        <tissue evidence="8">Cell line</tissue>
    </source>
</reference>
<dbReference type="Pfam" id="PF01015">
    <property type="entry name" value="Ribosomal_S3Ae"/>
    <property type="match status" value="1"/>
</dbReference>
<comment type="similarity">
    <text evidence="6 7">Belongs to the eukaryotic ribosomal protein eS1 family.</text>
</comment>
<dbReference type="InterPro" id="IPR018281">
    <property type="entry name" value="Ribosomal_eS1_CS"/>
</dbReference>
<evidence type="ECO:0000313" key="8">
    <source>
        <dbReference type="EMBL" id="KAK2096988.1"/>
    </source>
</evidence>
<dbReference type="GO" id="GO:0005840">
    <property type="term" value="C:ribosome"/>
    <property type="evidence" value="ECO:0007669"/>
    <property type="project" value="UniProtKB-KW"/>
</dbReference>
<evidence type="ECO:0000256" key="2">
    <source>
        <dbReference type="ARBA" id="ARBA00022490"/>
    </source>
</evidence>
<name>A0ABQ9UIV6_SAGOE</name>
<dbReference type="Proteomes" id="UP001266305">
    <property type="component" value="Unassembled WGS sequence"/>
</dbReference>
<evidence type="ECO:0000256" key="1">
    <source>
        <dbReference type="ARBA" id="ARBA00004604"/>
    </source>
</evidence>
<comment type="function">
    <text evidence="6">May play a role during erythropoiesis through regulation of transcription factor DDIT3.</text>
</comment>
<dbReference type="PROSITE" id="PS01191">
    <property type="entry name" value="RIBOSOMAL_S3AE"/>
    <property type="match status" value="1"/>
</dbReference>
<dbReference type="HAMAP" id="MF_03122">
    <property type="entry name" value="Ribosomal_eS1_euk"/>
    <property type="match status" value="1"/>
</dbReference>
<dbReference type="EMBL" id="JASSZA010000012">
    <property type="protein sequence ID" value="KAK2096988.1"/>
    <property type="molecule type" value="Genomic_DNA"/>
</dbReference>
<evidence type="ECO:0000256" key="5">
    <source>
        <dbReference type="ARBA" id="ARBA00046758"/>
    </source>
</evidence>
<proteinExistence type="inferred from homology"/>
<comment type="caution">
    <text evidence="8">The sequence shown here is derived from an EMBL/GenBank/DDBJ whole genome shotgun (WGS) entry which is preliminary data.</text>
</comment>
<keyword evidence="9" id="KW-1185">Reference proteome</keyword>
<sequence length="276" mass="31808">MAAGKNKGLTKGSKKGAKKKVVDPFSKKDWYDMKVPAMFNIRNTGKSLVTRTQGTKIASDGLKGRVFEVSLADLQNDEVAFRKFKLITEDVQGKNCLTNFHGMDLTRDKMCSMVKKWQTMTEAHVDVKTTDGYLLRLFCVGFTKKCYNHFIHKRIQKTSHAQHQQVRQIWKMMMEIMTREVQTNDLKEVVNKVIPDSTGKDIEKACQSIYPLHDVFVRKVKMLKKPKFELGKLMELHGEALEKSLGMRQVLKLNKLMDMNHQSKNLFKLQTYNSGK</sequence>
<keyword evidence="3 6" id="KW-0689">Ribosomal protein</keyword>
<evidence type="ECO:0000313" key="9">
    <source>
        <dbReference type="Proteomes" id="UP001266305"/>
    </source>
</evidence>
<comment type="subunit">
    <text evidence="5">Component of the small ribosomal subunit. Mature ribosomes consist of a small (40S) and a large (60S) subunit. The 40S subunit contains about 33 different proteins and 1 molecule of RNA (18S). The 60S subunit contains about 49 different proteins and 3 molecules of RNA (28S, 5.8S and 5S). Identified in a IGF2BP1-dependent mRNP granule complex containing untranslated mRNAs. Binds with high affinity to IPO4. Interacts with DDIT3. Part of the small subunit (SSU) processome, composed of more than 70 proteins and the RNA chaperone small nucleolar RNA (snoRNA) U3.</text>
</comment>
<evidence type="ECO:0000256" key="7">
    <source>
        <dbReference type="RuleBase" id="RU000668"/>
    </source>
</evidence>
<organism evidence="8 9">
    <name type="scientific">Saguinus oedipus</name>
    <name type="common">Cotton-top tamarin</name>
    <name type="synonym">Oedipomidas oedipus</name>
    <dbReference type="NCBI Taxonomy" id="9490"/>
    <lineage>
        <taxon>Eukaryota</taxon>
        <taxon>Metazoa</taxon>
        <taxon>Chordata</taxon>
        <taxon>Craniata</taxon>
        <taxon>Vertebrata</taxon>
        <taxon>Euteleostomi</taxon>
        <taxon>Mammalia</taxon>
        <taxon>Eutheria</taxon>
        <taxon>Euarchontoglires</taxon>
        <taxon>Primates</taxon>
        <taxon>Haplorrhini</taxon>
        <taxon>Platyrrhini</taxon>
        <taxon>Cebidae</taxon>
        <taxon>Callitrichinae</taxon>
        <taxon>Saguinus</taxon>
    </lineage>
</organism>
<comment type="subcellular location">
    <subcellularLocation>
        <location evidence="6">Cytoplasm</location>
    </subcellularLocation>
    <subcellularLocation>
        <location evidence="6">Nucleus</location>
    </subcellularLocation>
    <subcellularLocation>
        <location evidence="1">Nucleus</location>
        <location evidence="1">Nucleolus</location>
    </subcellularLocation>
    <text evidence="6">Localized in cytoplasmic mRNP granules containing untranslated mRNAs.</text>
</comment>
<dbReference type="SMART" id="SM01397">
    <property type="entry name" value="Ribosomal_S3Ae"/>
    <property type="match status" value="1"/>
</dbReference>
<evidence type="ECO:0000256" key="6">
    <source>
        <dbReference type="HAMAP-Rule" id="MF_03122"/>
    </source>
</evidence>
<feature type="initiator methionine" description="Removed" evidence="6">
    <location>
        <position position="1"/>
    </location>
</feature>
<keyword evidence="4 6" id="KW-0687">Ribonucleoprotein</keyword>